<dbReference type="Proteomes" id="UP000593571">
    <property type="component" value="Unassembled WGS sequence"/>
</dbReference>
<keyword evidence="1" id="KW-1133">Transmembrane helix</keyword>
<sequence length="78" mass="8410">MRPPDGGVQDSRWDGSGWDEVSVAAASSTGEASSWKRLSRKLCSGKLGAAMKLLGRVAPFWAVFILGHVTGYFVHKCK</sequence>
<organism evidence="2 3">
    <name type="scientific">Rousettus aegyptiacus</name>
    <name type="common">Egyptian fruit bat</name>
    <name type="synonym">Pteropus aegyptiacus</name>
    <dbReference type="NCBI Taxonomy" id="9407"/>
    <lineage>
        <taxon>Eukaryota</taxon>
        <taxon>Metazoa</taxon>
        <taxon>Chordata</taxon>
        <taxon>Craniata</taxon>
        <taxon>Vertebrata</taxon>
        <taxon>Euteleostomi</taxon>
        <taxon>Mammalia</taxon>
        <taxon>Eutheria</taxon>
        <taxon>Laurasiatheria</taxon>
        <taxon>Chiroptera</taxon>
        <taxon>Yinpterochiroptera</taxon>
        <taxon>Pteropodoidea</taxon>
        <taxon>Pteropodidae</taxon>
        <taxon>Rousettinae</taxon>
        <taxon>Rousettus</taxon>
    </lineage>
</organism>
<dbReference type="PANTHER" id="PTHR38503:SF1">
    <property type="entry name" value="SMALL INTEGRAL MEMBRANE PROTEIN 1"/>
    <property type="match status" value="1"/>
</dbReference>
<keyword evidence="3" id="KW-1185">Reference proteome</keyword>
<keyword evidence="1" id="KW-0472">Membrane</keyword>
<dbReference type="OrthoDB" id="8633453at2759"/>
<protein>
    <submittedName>
        <fullName evidence="2">Small integral membrane protein 1 (Vel blood group)</fullName>
    </submittedName>
</protein>
<dbReference type="Pfam" id="PF15875">
    <property type="entry name" value="DUF4731"/>
    <property type="match status" value="1"/>
</dbReference>
<keyword evidence="1" id="KW-0812">Transmembrane</keyword>
<dbReference type="AlphaFoldDB" id="A0A7J8KGZ9"/>
<feature type="transmembrane region" description="Helical" evidence="1">
    <location>
        <begin position="57"/>
        <end position="74"/>
    </location>
</feature>
<reference evidence="2 3" key="1">
    <citation type="journal article" date="2020" name="Nature">
        <title>Six reference-quality genomes reveal evolution of bat adaptations.</title>
        <authorList>
            <person name="Jebb D."/>
            <person name="Huang Z."/>
            <person name="Pippel M."/>
            <person name="Hughes G.M."/>
            <person name="Lavrichenko K."/>
            <person name="Devanna P."/>
            <person name="Winkler S."/>
            <person name="Jermiin L.S."/>
            <person name="Skirmuntt E.C."/>
            <person name="Katzourakis A."/>
            <person name="Burkitt-Gray L."/>
            <person name="Ray D.A."/>
            <person name="Sullivan K.A.M."/>
            <person name="Roscito J.G."/>
            <person name="Kirilenko B.M."/>
            <person name="Davalos L.M."/>
            <person name="Corthals A.P."/>
            <person name="Power M.L."/>
            <person name="Jones G."/>
            <person name="Ransome R.D."/>
            <person name="Dechmann D.K.N."/>
            <person name="Locatelli A.G."/>
            <person name="Puechmaille S.J."/>
            <person name="Fedrigo O."/>
            <person name="Jarvis E.D."/>
            <person name="Hiller M."/>
            <person name="Vernes S.C."/>
            <person name="Myers E.W."/>
            <person name="Teeling E.C."/>
        </authorList>
    </citation>
    <scope>NUCLEOTIDE SEQUENCE [LARGE SCALE GENOMIC DNA]</scope>
    <source>
        <strain evidence="2">MRouAeg1</strain>
        <tissue evidence="2">Muscle</tissue>
    </source>
</reference>
<dbReference type="PANTHER" id="PTHR38503">
    <property type="entry name" value="SMALL INTEGRAL MEMBRANE PROTEIN 1"/>
    <property type="match status" value="1"/>
</dbReference>
<name>A0A7J8KGZ9_ROUAE</name>
<comment type="caution">
    <text evidence="2">The sequence shown here is derived from an EMBL/GenBank/DDBJ whole genome shotgun (WGS) entry which is preliminary data.</text>
</comment>
<evidence type="ECO:0000313" key="2">
    <source>
        <dbReference type="EMBL" id="KAF6508153.1"/>
    </source>
</evidence>
<gene>
    <name evidence="2" type="ORF">HJG63_018090</name>
</gene>
<accession>A0A7J8KGZ9</accession>
<dbReference type="EMBL" id="JACASE010000001">
    <property type="protein sequence ID" value="KAF6508153.1"/>
    <property type="molecule type" value="Genomic_DNA"/>
</dbReference>
<dbReference type="InterPro" id="IPR031744">
    <property type="entry name" value="SMIM1"/>
</dbReference>
<evidence type="ECO:0000313" key="3">
    <source>
        <dbReference type="Proteomes" id="UP000593571"/>
    </source>
</evidence>
<evidence type="ECO:0000256" key="1">
    <source>
        <dbReference type="SAM" id="Phobius"/>
    </source>
</evidence>
<proteinExistence type="predicted"/>